<dbReference type="NCBIfam" id="TIGR01760">
    <property type="entry name" value="tape_meas_TP901"/>
    <property type="match status" value="1"/>
</dbReference>
<dbReference type="PATRIC" id="fig|1197719.3.peg.1326"/>
<dbReference type="AlphaFoldDB" id="S5MV67"/>
<evidence type="ECO:0000313" key="2">
    <source>
        <dbReference type="Proteomes" id="UP000015042"/>
    </source>
</evidence>
<dbReference type="KEGG" id="sbz:A464_1332"/>
<reference evidence="1 2" key="1">
    <citation type="submission" date="2013-07" db="EMBL/GenBank/DDBJ databases">
        <title>Genome sequence of Salmonella bongori N268-08 - a rare clinical isolate.</title>
        <authorList>
            <person name="Marti R."/>
            <person name="Hagens S."/>
            <person name="Loessner M.J."/>
            <person name="Klumpp J."/>
        </authorList>
    </citation>
    <scope>NUCLEOTIDE SEQUENCE [LARGE SCALE GENOMIC DNA]</scope>
    <source>
        <strain evidence="1 2">N268-08</strain>
    </source>
</reference>
<organism evidence="1 2">
    <name type="scientific">Salmonella bongori N268-08</name>
    <dbReference type="NCBI Taxonomy" id="1197719"/>
    <lineage>
        <taxon>Bacteria</taxon>
        <taxon>Pseudomonadati</taxon>
        <taxon>Pseudomonadota</taxon>
        <taxon>Gammaproteobacteria</taxon>
        <taxon>Enterobacterales</taxon>
        <taxon>Enterobacteriaceae</taxon>
        <taxon>Salmonella</taxon>
    </lineage>
</organism>
<protein>
    <submittedName>
        <fullName evidence="1">Putative bacteriophage tail fiber protein T (Tape measure)</fullName>
    </submittedName>
</protein>
<gene>
    <name evidence="1" type="ORF">A464_1332</name>
</gene>
<dbReference type="Proteomes" id="UP000015042">
    <property type="component" value="Chromosome"/>
</dbReference>
<dbReference type="EMBL" id="CP006608">
    <property type="protein sequence ID" value="AGR58518.1"/>
    <property type="molecule type" value="Genomic_DNA"/>
</dbReference>
<dbReference type="InterPro" id="IPR010090">
    <property type="entry name" value="Phage_tape_meas"/>
</dbReference>
<proteinExistence type="predicted"/>
<name>S5MV67_SALBN</name>
<sequence>MNCKKLLGELKKAQGESATVARKMADNLDGDLKNLDSAWEGFRIQIEELVDGPLRGLVQGISNVVGAMTDVGAGKPRTDGRRC</sequence>
<dbReference type="HOGENOM" id="CLU_2540591_0_0_6"/>
<dbReference type="eggNOG" id="COG5283">
    <property type="taxonomic scope" value="Bacteria"/>
</dbReference>
<evidence type="ECO:0000313" key="1">
    <source>
        <dbReference type="EMBL" id="AGR58518.1"/>
    </source>
</evidence>
<accession>S5MV67</accession>